<name>A0A067QF38_9AGAM</name>
<dbReference type="InParanoid" id="A0A067QF38"/>
<keyword evidence="1" id="KW-0862">Zinc</keyword>
<organism evidence="4 5">
    <name type="scientific">Jaapia argillacea MUCL 33604</name>
    <dbReference type="NCBI Taxonomy" id="933084"/>
    <lineage>
        <taxon>Eukaryota</taxon>
        <taxon>Fungi</taxon>
        <taxon>Dikarya</taxon>
        <taxon>Basidiomycota</taxon>
        <taxon>Agaricomycotina</taxon>
        <taxon>Agaricomycetes</taxon>
        <taxon>Agaricomycetidae</taxon>
        <taxon>Jaapiales</taxon>
        <taxon>Jaapiaceae</taxon>
        <taxon>Jaapia</taxon>
    </lineage>
</organism>
<accession>A0A067QF38</accession>
<evidence type="ECO:0000256" key="2">
    <source>
        <dbReference type="SAM" id="MobiDB-lite"/>
    </source>
</evidence>
<feature type="region of interest" description="Disordered" evidence="2">
    <location>
        <begin position="653"/>
        <end position="685"/>
    </location>
</feature>
<sequence length="744" mass="82844">MSLSALSAPTGTISTPNDDSSFKSIHNISLKLGAKLLTYPARIWSFMRTGVDDMLNNEVEMDHSRIQRLRNLPPPEGYVTMPGPWGFVTSRYAIGLFAMALVLNRIQNIVVPPRHPFGFRTVHSQSRNTRTSIIRTLYHSLFPINLSSTTCRLIFRIPSLYFLSKALSVWFLMLLQAAGLFPSIQWDWLQSLGVWVAARQIEDVCWYTFAAVCMALCVGALTRGLEGHTLSNSSPFNLFGYSFLLHIYSSPLTHASKPQNLPSRPDVHVLITIILPLLQVTMIHTLGIKQTWSQQRLIPTTITSVLTLLHFHSVLWFSPNSYPLLNYLPCLLESMLALVTLLTISLNALTQLLLEGEVTRPLFGHAQSLWPKWDEDFSVALLRLGTASLEATSVAGLGNEVGGVSVGDSLISLQQHLSSSPTPTSSKDHTEYGQVEMNRSGVASISHTTTITTTTKGKILKLRLVRKKGFGNEVRNVKVSSGQGELWVDSAWIRGWTRFGWGVWVICRGFGRLVWGVIRGRGIWRERVLREYEEEVRSVDDEGVEEEEGEGSEEGEGDSYERFLRGDVISDDEEDFSPFHQTRTGLSSSSVSDSDDDDGEGAGETGSLYADLSTSTPSTPAAPLLLAHMTDTSSSPLTRRRYTWLVGGGQEREREKDGWEDVVRERRSSGSRRGEKDGSDGTSESRRNCVVCTVEPRQIICWPCRCLALCDDCRENLASRSSASKHTCPCCRRSVEGYSRIFIP</sequence>
<dbReference type="PANTHER" id="PTHR22696:SF1">
    <property type="entry name" value="E3 UBIQUITIN-PROTEIN LIGASE RNF26"/>
    <property type="match status" value="1"/>
</dbReference>
<keyword evidence="1" id="KW-0863">Zinc-finger</keyword>
<protein>
    <recommendedName>
        <fullName evidence="3">RING-type domain-containing protein</fullName>
    </recommendedName>
</protein>
<dbReference type="CDD" id="cd16616">
    <property type="entry name" value="mRING-HC-C4C4_Asi1p-like"/>
    <property type="match status" value="1"/>
</dbReference>
<dbReference type="HOGENOM" id="CLU_021856_0_0_1"/>
<dbReference type="Pfam" id="PF13920">
    <property type="entry name" value="zf-C3HC4_3"/>
    <property type="match status" value="1"/>
</dbReference>
<feature type="region of interest" description="Disordered" evidence="2">
    <location>
        <begin position="535"/>
        <end position="616"/>
    </location>
</feature>
<reference evidence="5" key="1">
    <citation type="journal article" date="2014" name="Proc. Natl. Acad. Sci. U.S.A.">
        <title>Extensive sampling of basidiomycete genomes demonstrates inadequacy of the white-rot/brown-rot paradigm for wood decay fungi.</title>
        <authorList>
            <person name="Riley R."/>
            <person name="Salamov A.A."/>
            <person name="Brown D.W."/>
            <person name="Nagy L.G."/>
            <person name="Floudas D."/>
            <person name="Held B.W."/>
            <person name="Levasseur A."/>
            <person name="Lombard V."/>
            <person name="Morin E."/>
            <person name="Otillar R."/>
            <person name="Lindquist E.A."/>
            <person name="Sun H."/>
            <person name="LaButti K.M."/>
            <person name="Schmutz J."/>
            <person name="Jabbour D."/>
            <person name="Luo H."/>
            <person name="Baker S.E."/>
            <person name="Pisabarro A.G."/>
            <person name="Walton J.D."/>
            <person name="Blanchette R.A."/>
            <person name="Henrissat B."/>
            <person name="Martin F."/>
            <person name="Cullen D."/>
            <person name="Hibbett D.S."/>
            <person name="Grigoriev I.V."/>
        </authorList>
    </citation>
    <scope>NUCLEOTIDE SEQUENCE [LARGE SCALE GENOMIC DNA]</scope>
    <source>
        <strain evidence="5">MUCL 33604</strain>
    </source>
</reference>
<dbReference type="AlphaFoldDB" id="A0A067QF38"/>
<evidence type="ECO:0000313" key="4">
    <source>
        <dbReference type="EMBL" id="KDQ61231.1"/>
    </source>
</evidence>
<dbReference type="GO" id="GO:0016567">
    <property type="term" value="P:protein ubiquitination"/>
    <property type="evidence" value="ECO:0007669"/>
    <property type="project" value="TreeGrafter"/>
</dbReference>
<dbReference type="EMBL" id="KL197713">
    <property type="protein sequence ID" value="KDQ61231.1"/>
    <property type="molecule type" value="Genomic_DNA"/>
</dbReference>
<keyword evidence="1" id="KW-0479">Metal-binding</keyword>
<dbReference type="PANTHER" id="PTHR22696">
    <property type="entry name" value="E3 UBIQUITIN-PROTEIN LIGASE RNF26"/>
    <property type="match status" value="1"/>
</dbReference>
<dbReference type="OrthoDB" id="66726at2759"/>
<proteinExistence type="predicted"/>
<dbReference type="InterPro" id="IPR001841">
    <property type="entry name" value="Znf_RING"/>
</dbReference>
<gene>
    <name evidence="4" type="ORF">JAAARDRAFT_32233</name>
</gene>
<evidence type="ECO:0000259" key="3">
    <source>
        <dbReference type="PROSITE" id="PS50089"/>
    </source>
</evidence>
<dbReference type="GO" id="GO:0061630">
    <property type="term" value="F:ubiquitin protein ligase activity"/>
    <property type="evidence" value="ECO:0007669"/>
    <property type="project" value="TreeGrafter"/>
</dbReference>
<feature type="domain" description="RING-type" evidence="3">
    <location>
        <begin position="689"/>
        <end position="732"/>
    </location>
</feature>
<dbReference type="InterPro" id="IPR013083">
    <property type="entry name" value="Znf_RING/FYVE/PHD"/>
</dbReference>
<dbReference type="STRING" id="933084.A0A067QF38"/>
<keyword evidence="5" id="KW-1185">Reference proteome</keyword>
<dbReference type="Proteomes" id="UP000027265">
    <property type="component" value="Unassembled WGS sequence"/>
</dbReference>
<dbReference type="PROSITE" id="PS50089">
    <property type="entry name" value="ZF_RING_2"/>
    <property type="match status" value="1"/>
</dbReference>
<feature type="compositionally biased region" description="Acidic residues" evidence="2">
    <location>
        <begin position="541"/>
        <end position="558"/>
    </location>
</feature>
<dbReference type="GO" id="GO:0008270">
    <property type="term" value="F:zinc ion binding"/>
    <property type="evidence" value="ECO:0007669"/>
    <property type="project" value="UniProtKB-KW"/>
</dbReference>
<evidence type="ECO:0000256" key="1">
    <source>
        <dbReference type="PROSITE-ProRule" id="PRU00175"/>
    </source>
</evidence>
<dbReference type="Gene3D" id="3.30.40.10">
    <property type="entry name" value="Zinc/RING finger domain, C3HC4 (zinc finger)"/>
    <property type="match status" value="1"/>
</dbReference>
<evidence type="ECO:0000313" key="5">
    <source>
        <dbReference type="Proteomes" id="UP000027265"/>
    </source>
</evidence>
<dbReference type="GO" id="GO:0006511">
    <property type="term" value="P:ubiquitin-dependent protein catabolic process"/>
    <property type="evidence" value="ECO:0007669"/>
    <property type="project" value="TreeGrafter"/>
</dbReference>